<dbReference type="EMBL" id="LAZR01018398">
    <property type="protein sequence ID" value="KKL96570.1"/>
    <property type="molecule type" value="Genomic_DNA"/>
</dbReference>
<organism evidence="1">
    <name type="scientific">marine sediment metagenome</name>
    <dbReference type="NCBI Taxonomy" id="412755"/>
    <lineage>
        <taxon>unclassified sequences</taxon>
        <taxon>metagenomes</taxon>
        <taxon>ecological metagenomes</taxon>
    </lineage>
</organism>
<protein>
    <submittedName>
        <fullName evidence="1">Uncharacterized protein</fullName>
    </submittedName>
</protein>
<dbReference type="AlphaFoldDB" id="A0A0F9IS68"/>
<name>A0A0F9IS68_9ZZZZ</name>
<evidence type="ECO:0000313" key="1">
    <source>
        <dbReference type="EMBL" id="KKL96570.1"/>
    </source>
</evidence>
<comment type="caution">
    <text evidence="1">The sequence shown here is derived from an EMBL/GenBank/DDBJ whole genome shotgun (WGS) entry which is preliminary data.</text>
</comment>
<proteinExistence type="predicted"/>
<sequence>MCVIIQLHYNCDKENGMSHMSMSHIRNGLIGFKYLYATNCWGSGTKDFILGDFTTKYKRCMLFASDSFEALVTRNNVVRLITANPVELKGTWWGEITLAMVDGKAYTFCFKDKSRDTIREIYIAVRNYFEDERDDLGS</sequence>
<reference evidence="1" key="1">
    <citation type="journal article" date="2015" name="Nature">
        <title>Complex archaea that bridge the gap between prokaryotes and eukaryotes.</title>
        <authorList>
            <person name="Spang A."/>
            <person name="Saw J.H."/>
            <person name="Jorgensen S.L."/>
            <person name="Zaremba-Niedzwiedzka K."/>
            <person name="Martijn J."/>
            <person name="Lind A.E."/>
            <person name="van Eijk R."/>
            <person name="Schleper C."/>
            <person name="Guy L."/>
            <person name="Ettema T.J."/>
        </authorList>
    </citation>
    <scope>NUCLEOTIDE SEQUENCE</scope>
</reference>
<gene>
    <name evidence="1" type="ORF">LCGC14_1843200</name>
</gene>
<accession>A0A0F9IS68</accession>